<dbReference type="AlphaFoldDB" id="A0A317F3W5"/>
<keyword evidence="2" id="KW-1185">Reference proteome</keyword>
<dbReference type="Proteomes" id="UP000245391">
    <property type="component" value="Unassembled WGS sequence"/>
</dbReference>
<comment type="caution">
    <text evidence="1">The sequence shown here is derived from an EMBL/GenBank/DDBJ whole genome shotgun (WGS) entry which is preliminary data.</text>
</comment>
<sequence length="244" mass="28732">MKSRFILFNLILFSYFNCYSQKEIIPDIQKLQGNWVFVDGDFYDYLLFKKNKKIEISYFSDSHKAMIDESTFGYFGFWNPETHGDEEPKHLSQLEKSGVFIRFYDDLGVTYDSNGNLQSPTRQCGLSINEDSEDTIPNILRFYYKGTPDVYTKITHIPLEVILGLKKNVKEWEKYKKFMSIEELKVNVIRSKIYALPNFNAQTNMYLVKDNSVEILARSGSFTKIRFYGKKIIEGWIETNQLNR</sequence>
<gene>
    <name evidence="1" type="ORF">DF947_04420</name>
</gene>
<name>A0A317F3W5_9SPHI</name>
<proteinExistence type="predicted"/>
<dbReference type="RefSeq" id="WP_109928440.1">
    <property type="nucleotide sequence ID" value="NZ_QGNY01000001.1"/>
</dbReference>
<protein>
    <submittedName>
        <fullName evidence="1">Uncharacterized protein</fullName>
    </submittedName>
</protein>
<accession>A0A317F3W5</accession>
<dbReference type="OrthoDB" id="947521at2"/>
<evidence type="ECO:0000313" key="1">
    <source>
        <dbReference type="EMBL" id="PWS33860.1"/>
    </source>
</evidence>
<evidence type="ECO:0000313" key="2">
    <source>
        <dbReference type="Proteomes" id="UP000245391"/>
    </source>
</evidence>
<reference evidence="2" key="1">
    <citation type="submission" date="2018-05" db="EMBL/GenBank/DDBJ databases">
        <title>Pedobacter paludis sp. nov., isolated from wetland soil.</title>
        <authorList>
            <person name="Zhang Y."/>
        </authorList>
    </citation>
    <scope>NUCLEOTIDE SEQUENCE [LARGE SCALE GENOMIC DNA]</scope>
    <source>
        <strain evidence="2">R-8</strain>
    </source>
</reference>
<dbReference type="EMBL" id="QGNY01000001">
    <property type="protein sequence ID" value="PWS33860.1"/>
    <property type="molecule type" value="Genomic_DNA"/>
</dbReference>
<organism evidence="1 2">
    <name type="scientific">Pedobacter paludis</name>
    <dbReference type="NCBI Taxonomy" id="2203212"/>
    <lineage>
        <taxon>Bacteria</taxon>
        <taxon>Pseudomonadati</taxon>
        <taxon>Bacteroidota</taxon>
        <taxon>Sphingobacteriia</taxon>
        <taxon>Sphingobacteriales</taxon>
        <taxon>Sphingobacteriaceae</taxon>
        <taxon>Pedobacter</taxon>
    </lineage>
</organism>